<dbReference type="Proteomes" id="UP000015553">
    <property type="component" value="Segment"/>
</dbReference>
<reference evidence="1" key="1">
    <citation type="submission" date="2013-05" db="EMBL/GenBank/DDBJ databases">
        <authorList>
            <person name="Govender V.S."/>
            <person name="Mchunu L.V."/>
            <person name="Naicker R.N."/>
            <person name="Sha K.I."/>
            <person name="Zinyembe F."/>
            <person name="Pillay B."/>
            <person name="Larsen M.H."/>
            <person name="Rubin E.J."/>
            <person name="Kasprowicz V.O."/>
            <person name="Bishai W.R."/>
            <person name="Bowman C.A."/>
            <person name="Russell D.A."/>
            <person name="Jacobs-Sera D."/>
            <person name="Hendrix R.W."/>
            <person name="Hatfull G.F."/>
        </authorList>
    </citation>
    <scope>NUCLEOTIDE SEQUENCE</scope>
</reference>
<evidence type="ECO:0000313" key="2">
    <source>
        <dbReference type="Proteomes" id="UP000015553"/>
    </source>
</evidence>
<evidence type="ECO:0000313" key="1">
    <source>
        <dbReference type="EMBL" id="WEV84075.1"/>
    </source>
</evidence>
<organism evidence="1 2">
    <name type="scientific">Mycobacterium phage Muddy</name>
    <dbReference type="NCBI Taxonomy" id="1340829"/>
    <lineage>
        <taxon>Viruses</taxon>
        <taxon>Duplodnaviria</taxon>
        <taxon>Heunggongvirae</taxon>
        <taxon>Uroviricota</taxon>
        <taxon>Caudoviricetes</taxon>
        <taxon>Mapvirus</taxon>
        <taxon>Mapvirus muddy</taxon>
    </lineage>
</organism>
<dbReference type="EMBL" id="KF024728">
    <property type="protein sequence ID" value="WEV84075.1"/>
    <property type="molecule type" value="Genomic_DNA"/>
</dbReference>
<protein>
    <submittedName>
        <fullName evidence="1">Membrane protein</fullName>
    </submittedName>
</protein>
<sequence>MRWLYVAGILGIIGTLAADPWMDTDDYKLGADLSLTYLAILSACFTVRYVGWANWRANKIGQIFALFSVLLTLTLIQGAVSVLINPDYPGREYVRFIIYSGGVIGMLGMLVSLWQHQRRDRKNKCQSSELDPTDLM</sequence>
<keyword evidence="2" id="KW-1185">Reference proteome</keyword>
<name>A0ACD4QAB1_9CAUD</name>
<accession>A0ACD4QAB1</accession>
<proteinExistence type="predicted"/>
<gene>
    <name evidence="1" type="primary">31</name>
    <name evidence="1" type="ORF">PBI_MUDDY_31</name>
</gene>